<evidence type="ECO:0000259" key="8">
    <source>
        <dbReference type="PROSITE" id="PS50237"/>
    </source>
</evidence>
<evidence type="ECO:0000256" key="7">
    <source>
        <dbReference type="SAM" id="MobiDB-lite"/>
    </source>
</evidence>
<dbReference type="GO" id="GO:0043161">
    <property type="term" value="P:proteasome-mediated ubiquitin-dependent protein catabolic process"/>
    <property type="evidence" value="ECO:0007669"/>
    <property type="project" value="TreeGrafter"/>
</dbReference>
<dbReference type="InterPro" id="IPR000569">
    <property type="entry name" value="HECT_dom"/>
</dbReference>
<evidence type="ECO:0000256" key="3">
    <source>
        <dbReference type="ARBA" id="ARBA00022679"/>
    </source>
</evidence>
<organism evidence="9 10">
    <name type="scientific">Fasciolopsis buskii</name>
    <dbReference type="NCBI Taxonomy" id="27845"/>
    <lineage>
        <taxon>Eukaryota</taxon>
        <taxon>Metazoa</taxon>
        <taxon>Spiralia</taxon>
        <taxon>Lophotrochozoa</taxon>
        <taxon>Platyhelminthes</taxon>
        <taxon>Trematoda</taxon>
        <taxon>Digenea</taxon>
        <taxon>Plagiorchiida</taxon>
        <taxon>Echinostomata</taxon>
        <taxon>Echinostomatoidea</taxon>
        <taxon>Fasciolidae</taxon>
        <taxon>Fasciolopsis</taxon>
    </lineage>
</organism>
<feature type="compositionally biased region" description="Polar residues" evidence="7">
    <location>
        <begin position="316"/>
        <end position="330"/>
    </location>
</feature>
<dbReference type="SMART" id="SM00119">
    <property type="entry name" value="HECTc"/>
    <property type="match status" value="1"/>
</dbReference>
<comment type="catalytic activity">
    <reaction evidence="1 6">
        <text>S-ubiquitinyl-[E2 ubiquitin-conjugating enzyme]-L-cysteine + [acceptor protein]-L-lysine = [E2 ubiquitin-conjugating enzyme]-L-cysteine + N(6)-ubiquitinyl-[acceptor protein]-L-lysine.</text>
        <dbReference type="EC" id="2.3.2.26"/>
    </reaction>
</comment>
<protein>
    <recommendedName>
        <fullName evidence="6">E3 ubiquitin-protein ligase</fullName>
        <ecNumber evidence="6">2.3.2.26</ecNumber>
    </recommendedName>
</protein>
<evidence type="ECO:0000256" key="5">
    <source>
        <dbReference type="PROSITE-ProRule" id="PRU00104"/>
    </source>
</evidence>
<dbReference type="AlphaFoldDB" id="A0A8E0VMP7"/>
<proteinExistence type="inferred from homology"/>
<dbReference type="GO" id="GO:0061630">
    <property type="term" value="F:ubiquitin protein ligase activity"/>
    <property type="evidence" value="ECO:0007669"/>
    <property type="project" value="UniProtKB-UniRule"/>
</dbReference>
<comment type="pathway">
    <text evidence="6">Protein modification; protein ubiquitination.</text>
</comment>
<feature type="domain" description="HECT" evidence="8">
    <location>
        <begin position="645"/>
        <end position="818"/>
    </location>
</feature>
<dbReference type="GO" id="GO:0000209">
    <property type="term" value="P:protein polyubiquitination"/>
    <property type="evidence" value="ECO:0007669"/>
    <property type="project" value="TreeGrafter"/>
</dbReference>
<dbReference type="PANTHER" id="PTHR45670:SF1">
    <property type="entry name" value="E3 UBIQUITIN-PROTEIN LIGASE HECTD1"/>
    <property type="match status" value="1"/>
</dbReference>
<feature type="region of interest" description="Disordered" evidence="7">
    <location>
        <begin position="46"/>
        <end position="70"/>
    </location>
</feature>
<comment type="similarity">
    <text evidence="2 6">Belongs to the UPL family. K-HECT subfamily.</text>
</comment>
<evidence type="ECO:0000256" key="6">
    <source>
        <dbReference type="RuleBase" id="RU369009"/>
    </source>
</evidence>
<sequence>MFCIFIYVGCVSLTLYLSFSFHPFHCFAWSRSVIWLQNQPPVKQNGSSIIPLSRSHSDGSSNSSGTNRTRQNAVTAAHTLVLSSLTGQPDSSQMLSPSTASDLLLLRPSILSQLTTASARHGGDTGAAVGHLEQTTNLDNPVLGSLLSSLGLTLPPGLSLRGGHCPQDLSELWNCLLSRTARNHNGGGAQGENRTAAHVGRLHKEFVRLPRMPRELVGTGEQQTLRGASDSADDCVSTFWDWAACLMMEHASRKSELEIQFIGEDGTGLGPTLEFYSLLAAELRRRDGLMWVVDDSLNSPDDSFDDSTRPALPTVASKTTIGSSSQPRLDQTGQFTVSGVSKLDNEEQREMEESDRENLDLTVEANAYVNTAHGLFPAAWPQDRIPERVLHRFYILGITVAKCLQDNRRIDLPFSPPLLKLLSSYGKTPRTANQNSVHATESEQFSIISQAESVLTSVYMPSCNAICPAGFPVSSARIGDDAASDLGEFMLTPQYRRLHDAVSSSADTTHSSHWLSNLLGLEDFELIYPERARFFRQAVLFCRRKHALHLNSSPQDLTALNALAREVFSCTVEDMCLSMEFLPTAKVSAIDCIPLMFSGASIRLSDVYDWEIPQCAANSAVSPKFDLLDNTNPSETTSDQAEAEPVTVYNMEQYVLRTLTYCLDKGIRKQIDAFRAGFERVFSLDWLALFNGNELGQLIAGDTVAQWSRDDLLAYTVPCFGFTHQSPTYQMLINVLCGFNALERRAFLQFTTGCSSLPPGGLKNLHPRLRVVRKDAGTGALPSVNTCVHYLKLPEYQTEAELRSVLLRATREIGFYLN</sequence>
<dbReference type="FunFam" id="3.30.2410.10:FF:000007">
    <property type="entry name" value="Putative E3 ubiquitin-protein ligase HECTD1"/>
    <property type="match status" value="1"/>
</dbReference>
<gene>
    <name evidence="9" type="ORF">FBUS_01313</name>
</gene>
<dbReference type="Gene3D" id="3.90.1750.10">
    <property type="entry name" value="Hect, E3 ligase catalytic domains"/>
    <property type="match status" value="1"/>
</dbReference>
<dbReference type="UniPathway" id="UPA00143"/>
<dbReference type="GO" id="GO:0016607">
    <property type="term" value="C:nuclear speck"/>
    <property type="evidence" value="ECO:0007669"/>
    <property type="project" value="TreeGrafter"/>
</dbReference>
<evidence type="ECO:0000313" key="10">
    <source>
        <dbReference type="Proteomes" id="UP000728185"/>
    </source>
</evidence>
<dbReference type="Pfam" id="PF00632">
    <property type="entry name" value="HECT"/>
    <property type="match status" value="1"/>
</dbReference>
<dbReference type="InterPro" id="IPR045322">
    <property type="entry name" value="HECTD1/TRIP12-like"/>
</dbReference>
<dbReference type="InterPro" id="IPR035983">
    <property type="entry name" value="Hect_E3_ubiquitin_ligase"/>
</dbReference>
<keyword evidence="10" id="KW-1185">Reference proteome</keyword>
<feature type="compositionally biased region" description="Low complexity" evidence="7">
    <location>
        <begin position="58"/>
        <end position="69"/>
    </location>
</feature>
<dbReference type="EC" id="2.3.2.26" evidence="6"/>
<comment type="function">
    <text evidence="6">E3 ubiquitin-protein ligase which accepts ubiquitin from an E2 ubiquitin-conjugating enzyme in the form of a thioester and then directly transfers the ubiquitin to targeted substrates.</text>
</comment>
<keyword evidence="3 6" id="KW-0808">Transferase</keyword>
<evidence type="ECO:0000256" key="4">
    <source>
        <dbReference type="ARBA" id="ARBA00022786"/>
    </source>
</evidence>
<feature type="active site" description="Glycyl thioester intermediate" evidence="5">
    <location>
        <position position="787"/>
    </location>
</feature>
<feature type="region of interest" description="Disordered" evidence="7">
    <location>
        <begin position="300"/>
        <end position="330"/>
    </location>
</feature>
<dbReference type="PROSITE" id="PS50237">
    <property type="entry name" value="HECT"/>
    <property type="match status" value="1"/>
</dbReference>
<evidence type="ECO:0000256" key="1">
    <source>
        <dbReference type="ARBA" id="ARBA00000885"/>
    </source>
</evidence>
<dbReference type="Gene3D" id="3.30.2410.10">
    <property type="entry name" value="Hect, E3 ligase catalytic domain"/>
    <property type="match status" value="1"/>
</dbReference>
<evidence type="ECO:0000256" key="2">
    <source>
        <dbReference type="ARBA" id="ARBA00006331"/>
    </source>
</evidence>
<keyword evidence="4 5" id="KW-0833">Ubl conjugation pathway</keyword>
<dbReference type="Proteomes" id="UP000728185">
    <property type="component" value="Unassembled WGS sequence"/>
</dbReference>
<name>A0A8E0VMP7_9TREM</name>
<dbReference type="PANTHER" id="PTHR45670">
    <property type="entry name" value="E3 UBIQUITIN-PROTEIN LIGASE TRIP12"/>
    <property type="match status" value="1"/>
</dbReference>
<reference evidence="9" key="1">
    <citation type="submission" date="2019-05" db="EMBL/GenBank/DDBJ databases">
        <title>Annotation for the trematode Fasciolopsis buski.</title>
        <authorList>
            <person name="Choi Y.-J."/>
        </authorList>
    </citation>
    <scope>NUCLEOTIDE SEQUENCE</scope>
    <source>
        <strain evidence="9">HT</strain>
        <tissue evidence="9">Whole worm</tissue>
    </source>
</reference>
<dbReference type="SUPFAM" id="SSF56204">
    <property type="entry name" value="Hect, E3 ligase catalytic domain"/>
    <property type="match status" value="1"/>
</dbReference>
<accession>A0A8E0VMP7</accession>
<dbReference type="OrthoDB" id="412600at2759"/>
<comment type="caution">
    <text evidence="9">The sequence shown here is derived from an EMBL/GenBank/DDBJ whole genome shotgun (WGS) entry which is preliminary data.</text>
</comment>
<dbReference type="EMBL" id="LUCM01002408">
    <property type="protein sequence ID" value="KAA0197389.1"/>
    <property type="molecule type" value="Genomic_DNA"/>
</dbReference>
<evidence type="ECO:0000313" key="9">
    <source>
        <dbReference type="EMBL" id="KAA0197389.1"/>
    </source>
</evidence>